<dbReference type="Proteomes" id="UP000694567">
    <property type="component" value="Unplaced"/>
</dbReference>
<dbReference type="InterPro" id="IPR001810">
    <property type="entry name" value="F-box_dom"/>
</dbReference>
<feature type="domain" description="F-box/LRR-repeat protein 15-like leucin rich repeat" evidence="3">
    <location>
        <begin position="103"/>
        <end position="308"/>
    </location>
</feature>
<dbReference type="Pfam" id="PF25372">
    <property type="entry name" value="DUF7885"/>
    <property type="match status" value="1"/>
</dbReference>
<dbReference type="GO" id="GO:0005737">
    <property type="term" value="C:cytoplasm"/>
    <property type="evidence" value="ECO:0007669"/>
    <property type="project" value="TreeGrafter"/>
</dbReference>
<reference evidence="4" key="2">
    <citation type="submission" date="2025-09" db="UniProtKB">
        <authorList>
            <consortium name="Ensembl"/>
        </authorList>
    </citation>
    <scope>IDENTIFICATION</scope>
</reference>
<protein>
    <submittedName>
        <fullName evidence="4">F-box and leucine rich repeat protein 17</fullName>
    </submittedName>
</protein>
<dbReference type="FunFam" id="3.80.10.10:FF:000358">
    <property type="entry name" value="F-box/LRR-repeat protein 17 isoform X1"/>
    <property type="match status" value="1"/>
</dbReference>
<accession>A0A8C0FWD3</accession>
<organism evidence="4 5">
    <name type="scientific">Bubo bubo</name>
    <name type="common">Eurasian eagle-owl</name>
    <name type="synonym">Strix bubo</name>
    <dbReference type="NCBI Taxonomy" id="30461"/>
    <lineage>
        <taxon>Eukaryota</taxon>
        <taxon>Metazoa</taxon>
        <taxon>Chordata</taxon>
        <taxon>Craniata</taxon>
        <taxon>Vertebrata</taxon>
        <taxon>Euteleostomi</taxon>
        <taxon>Archelosauria</taxon>
        <taxon>Archosauria</taxon>
        <taxon>Dinosauria</taxon>
        <taxon>Saurischia</taxon>
        <taxon>Theropoda</taxon>
        <taxon>Coelurosauria</taxon>
        <taxon>Aves</taxon>
        <taxon>Neognathae</taxon>
        <taxon>Neoaves</taxon>
        <taxon>Telluraves</taxon>
        <taxon>Strigiformes</taxon>
        <taxon>Strigidae</taxon>
        <taxon>Bubo</taxon>
    </lineage>
</organism>
<reference evidence="4" key="1">
    <citation type="submission" date="2025-08" db="UniProtKB">
        <authorList>
            <consortium name="Ensembl"/>
        </authorList>
    </citation>
    <scope>IDENTIFICATION</scope>
</reference>
<dbReference type="InterPro" id="IPR032675">
    <property type="entry name" value="LRR_dom_sf"/>
</dbReference>
<evidence type="ECO:0000256" key="1">
    <source>
        <dbReference type="ARBA" id="ARBA00022786"/>
    </source>
</evidence>
<evidence type="ECO:0000259" key="2">
    <source>
        <dbReference type="Pfam" id="PF12937"/>
    </source>
</evidence>
<dbReference type="Gene3D" id="3.80.10.10">
    <property type="entry name" value="Ribonuclease Inhibitor"/>
    <property type="match status" value="1"/>
</dbReference>
<dbReference type="Pfam" id="PF12937">
    <property type="entry name" value="F-box-like"/>
    <property type="match status" value="1"/>
</dbReference>
<sequence length="325" mass="36984">MFYCLYFCVGINTVVAFFCYRVMCRLKFTCGYNVPSDVTLDRPLLINSSTSEEGLNIINVTAIYEPIFSNLSLNERCLSASLVCKYWRDLCLDFQFWKQLDLSSRQQVTDELLEKIASRSQNITEINISDCRNVSDTGVCILAIKCPGLLRYTAYRCKQLSDTSIIAVASQCPLLQKVHVGNQDKLTDEGLKQLGSKCRELKDIHFGQCYKISDEGMVIIAKGCLKLQRIYMQENKLVTDKSVKAFAEHCPELQYVGFMGCSVTSKGVIHLTNLRNLSSLDLRHITELDNETVMEIVKRCKNLNSLNLCFSFRPEYLLSCCFLSF</sequence>
<proteinExistence type="predicted"/>
<feature type="domain" description="F-box" evidence="2">
    <location>
        <begin position="67"/>
        <end position="102"/>
    </location>
</feature>
<name>A0A8C0FWD3_BUBBB</name>
<dbReference type="PANTHER" id="PTHR13382:SF72">
    <property type="entry name" value="F-BOX AND LEUCINE-RICH REPEAT PROTEIN 17"/>
    <property type="match status" value="1"/>
</dbReference>
<dbReference type="InterPro" id="IPR050648">
    <property type="entry name" value="F-box_LRR-repeat"/>
</dbReference>
<dbReference type="SUPFAM" id="SSF52047">
    <property type="entry name" value="RNI-like"/>
    <property type="match status" value="1"/>
</dbReference>
<dbReference type="InterPro" id="IPR057207">
    <property type="entry name" value="FBXL15_LRR"/>
</dbReference>
<dbReference type="AlphaFoldDB" id="A0A8C0FWD3"/>
<evidence type="ECO:0000313" key="5">
    <source>
        <dbReference type="Proteomes" id="UP000694567"/>
    </source>
</evidence>
<dbReference type="Ensembl" id="ENSBOBT00000024908.1">
    <property type="protein sequence ID" value="ENSBOBP00000024375.1"/>
    <property type="gene ID" value="ENSBOBG00000014502.1"/>
</dbReference>
<evidence type="ECO:0000259" key="3">
    <source>
        <dbReference type="Pfam" id="PF25372"/>
    </source>
</evidence>
<evidence type="ECO:0000313" key="4">
    <source>
        <dbReference type="Ensembl" id="ENSBOBP00000024375.1"/>
    </source>
</evidence>
<dbReference type="SMART" id="SM00367">
    <property type="entry name" value="LRR_CC"/>
    <property type="match status" value="8"/>
</dbReference>
<dbReference type="InterPro" id="IPR006553">
    <property type="entry name" value="Leu-rich_rpt_Cys-con_subtyp"/>
</dbReference>
<dbReference type="PANTHER" id="PTHR13382">
    <property type="entry name" value="MITOCHONDRIAL ATP SYNTHASE COUPLING FACTOR B"/>
    <property type="match status" value="1"/>
</dbReference>
<keyword evidence="1" id="KW-0833">Ubl conjugation pathway</keyword>
<keyword evidence="5" id="KW-1185">Reference proteome</keyword>